<protein>
    <recommendedName>
        <fullName evidence="3">Secreted protein</fullName>
    </recommendedName>
</protein>
<comment type="caution">
    <text evidence="1">The sequence shown here is derived from an EMBL/GenBank/DDBJ whole genome shotgun (WGS) entry which is preliminary data.</text>
</comment>
<proteinExistence type="predicted"/>
<sequence>MLITQLVSAQHADSTLVMANHHHRGNRKEYNQIRMLKDQQANLQRRHIRWRFNSASATRRFLGGLSSRLSDLFLLFCTPGAADGDLILNRCTIRLSRLSERGSLSIARGNRSQGL</sequence>
<accession>A0ABX3CAK4</accession>
<evidence type="ECO:0008006" key="3">
    <source>
        <dbReference type="Google" id="ProtNLM"/>
    </source>
</evidence>
<reference evidence="1 2" key="1">
    <citation type="submission" date="2016-09" db="EMBL/GenBank/DDBJ databases">
        <title>Chromobacterium muskegensis sp. nov., an insecticidal bacterium isolated from Sphagnum bogs.</title>
        <authorList>
            <person name="Sparks M.E."/>
            <person name="Blackburn M.B."/>
            <person name="Gundersen-Rindal D.E."/>
            <person name="Mitchell A."/>
            <person name="Farrar R."/>
            <person name="Kuhar D."/>
        </authorList>
    </citation>
    <scope>NUCLEOTIDE SEQUENCE [LARGE SCALE GENOMIC DNA]</scope>
    <source>
        <strain evidence="1 2">14B-1</strain>
    </source>
</reference>
<name>A0ABX3CAK4_9NEIS</name>
<keyword evidence="2" id="KW-1185">Reference proteome</keyword>
<dbReference type="EMBL" id="MKCT01000042">
    <property type="protein sequence ID" value="OHX19182.1"/>
    <property type="molecule type" value="Genomic_DNA"/>
</dbReference>
<gene>
    <name evidence="1" type="ORF">BI344_18900</name>
</gene>
<dbReference type="Proteomes" id="UP000180280">
    <property type="component" value="Unassembled WGS sequence"/>
</dbReference>
<evidence type="ECO:0000313" key="1">
    <source>
        <dbReference type="EMBL" id="OHX19182.1"/>
    </source>
</evidence>
<evidence type="ECO:0000313" key="2">
    <source>
        <dbReference type="Proteomes" id="UP000180280"/>
    </source>
</evidence>
<organism evidence="1 2">
    <name type="scientific">Chromobacterium sphagni</name>
    <dbReference type="NCBI Taxonomy" id="1903179"/>
    <lineage>
        <taxon>Bacteria</taxon>
        <taxon>Pseudomonadati</taxon>
        <taxon>Pseudomonadota</taxon>
        <taxon>Betaproteobacteria</taxon>
        <taxon>Neisseriales</taxon>
        <taxon>Chromobacteriaceae</taxon>
        <taxon>Chromobacterium</taxon>
    </lineage>
</organism>